<dbReference type="InterPro" id="IPR001841">
    <property type="entry name" value="Znf_RING"/>
</dbReference>
<dbReference type="Gene3D" id="3.30.40.10">
    <property type="entry name" value="Zinc/RING finger domain, C3HC4 (zinc finger)"/>
    <property type="match status" value="1"/>
</dbReference>
<keyword evidence="12 16" id="KW-1133">Transmembrane helix</keyword>
<feature type="transmembrane region" description="Helical" evidence="16">
    <location>
        <begin position="601"/>
        <end position="620"/>
    </location>
</feature>
<evidence type="ECO:0000313" key="19">
    <source>
        <dbReference type="Proteomes" id="UP000007014"/>
    </source>
</evidence>
<keyword evidence="9 14" id="KW-0863">Zinc-finger</keyword>
<dbReference type="SMART" id="SM00184">
    <property type="entry name" value="RING"/>
    <property type="match status" value="1"/>
</dbReference>
<comment type="subcellular location">
    <subcellularLocation>
        <location evidence="2">Endomembrane system</location>
        <topology evidence="2">Multi-pass membrane protein</topology>
    </subcellularLocation>
</comment>
<dbReference type="InterPro" id="IPR011016">
    <property type="entry name" value="Znf_RING-CH"/>
</dbReference>
<evidence type="ECO:0000256" key="14">
    <source>
        <dbReference type="PROSITE-ProRule" id="PRU00175"/>
    </source>
</evidence>
<dbReference type="InterPro" id="IPR013083">
    <property type="entry name" value="Znf_RING/FYVE/PHD"/>
</dbReference>
<evidence type="ECO:0000256" key="15">
    <source>
        <dbReference type="SAM" id="MobiDB-lite"/>
    </source>
</evidence>
<evidence type="ECO:0000256" key="13">
    <source>
        <dbReference type="ARBA" id="ARBA00023136"/>
    </source>
</evidence>
<feature type="region of interest" description="Disordered" evidence="15">
    <location>
        <begin position="1"/>
        <end position="67"/>
    </location>
</feature>
<feature type="transmembrane region" description="Helical" evidence="16">
    <location>
        <begin position="74"/>
        <end position="94"/>
    </location>
</feature>
<evidence type="ECO:0000256" key="9">
    <source>
        <dbReference type="ARBA" id="ARBA00022771"/>
    </source>
</evidence>
<dbReference type="OrthoDB" id="9984778at2759"/>
<dbReference type="RefSeq" id="XP_005539543.1">
    <property type="nucleotide sequence ID" value="XM_005539486.1"/>
</dbReference>
<dbReference type="PANTHER" id="PTHR22763">
    <property type="entry name" value="RING ZINC FINGER PROTEIN"/>
    <property type="match status" value="1"/>
</dbReference>
<evidence type="ECO:0000256" key="8">
    <source>
        <dbReference type="ARBA" id="ARBA00022729"/>
    </source>
</evidence>
<dbReference type="KEGG" id="cme:CYME_CMT604C"/>
<keyword evidence="10" id="KW-0833">Ubl conjugation pathway</keyword>
<dbReference type="Proteomes" id="UP000007014">
    <property type="component" value="Chromosome 20"/>
</dbReference>
<evidence type="ECO:0000256" key="16">
    <source>
        <dbReference type="SAM" id="Phobius"/>
    </source>
</evidence>
<reference evidence="18 19" key="1">
    <citation type="journal article" date="2004" name="Nature">
        <title>Genome sequence of the ultrasmall unicellular red alga Cyanidioschyzon merolae 10D.</title>
        <authorList>
            <person name="Matsuzaki M."/>
            <person name="Misumi O."/>
            <person name="Shin-i T."/>
            <person name="Maruyama S."/>
            <person name="Takahara M."/>
            <person name="Miyagishima S."/>
            <person name="Mori T."/>
            <person name="Nishida K."/>
            <person name="Yagisawa F."/>
            <person name="Nishida K."/>
            <person name="Yoshida Y."/>
            <person name="Nishimura Y."/>
            <person name="Nakao S."/>
            <person name="Kobayashi T."/>
            <person name="Momoyama Y."/>
            <person name="Higashiyama T."/>
            <person name="Minoda A."/>
            <person name="Sano M."/>
            <person name="Nomoto H."/>
            <person name="Oishi K."/>
            <person name="Hayashi H."/>
            <person name="Ohta F."/>
            <person name="Nishizaka S."/>
            <person name="Haga S."/>
            <person name="Miura S."/>
            <person name="Morishita T."/>
            <person name="Kabeya Y."/>
            <person name="Terasawa K."/>
            <person name="Suzuki Y."/>
            <person name="Ishii Y."/>
            <person name="Asakawa S."/>
            <person name="Takano H."/>
            <person name="Ohta N."/>
            <person name="Kuroiwa H."/>
            <person name="Tanaka K."/>
            <person name="Shimizu N."/>
            <person name="Sugano S."/>
            <person name="Sato N."/>
            <person name="Nozaki H."/>
            <person name="Ogasawara N."/>
            <person name="Kohara Y."/>
            <person name="Kuroiwa T."/>
        </authorList>
    </citation>
    <scope>NUCLEOTIDE SEQUENCE [LARGE SCALE GENOMIC DNA]</scope>
    <source>
        <strain evidence="18 19">10D</strain>
    </source>
</reference>
<dbReference type="Pfam" id="PF13639">
    <property type="entry name" value="zf-RING_2"/>
    <property type="match status" value="1"/>
</dbReference>
<comment type="pathway">
    <text evidence="3">Protein modification; protein ubiquitination.</text>
</comment>
<dbReference type="EC" id="2.3.2.27" evidence="4"/>
<feature type="transmembrane region" description="Helical" evidence="16">
    <location>
        <begin position="560"/>
        <end position="580"/>
    </location>
</feature>
<dbReference type="eggNOG" id="KOG0828">
    <property type="taxonomic scope" value="Eukaryota"/>
</dbReference>
<evidence type="ECO:0000256" key="4">
    <source>
        <dbReference type="ARBA" id="ARBA00012483"/>
    </source>
</evidence>
<dbReference type="SUPFAM" id="SSF57850">
    <property type="entry name" value="RING/U-box"/>
    <property type="match status" value="1"/>
</dbReference>
<evidence type="ECO:0000256" key="11">
    <source>
        <dbReference type="ARBA" id="ARBA00022833"/>
    </source>
</evidence>
<keyword evidence="11" id="KW-0862">Zinc</keyword>
<evidence type="ECO:0000259" key="17">
    <source>
        <dbReference type="PROSITE" id="PS50089"/>
    </source>
</evidence>
<dbReference type="EMBL" id="AP006502">
    <property type="protein sequence ID" value="BAM83507.1"/>
    <property type="molecule type" value="Genomic_DNA"/>
</dbReference>
<keyword evidence="8" id="KW-0732">Signal</keyword>
<organism evidence="18 19">
    <name type="scientific">Cyanidioschyzon merolae (strain NIES-3377 / 10D)</name>
    <name type="common">Unicellular red alga</name>
    <dbReference type="NCBI Taxonomy" id="280699"/>
    <lineage>
        <taxon>Eukaryota</taxon>
        <taxon>Rhodophyta</taxon>
        <taxon>Bangiophyceae</taxon>
        <taxon>Cyanidiales</taxon>
        <taxon>Cyanidiaceae</taxon>
        <taxon>Cyanidioschyzon</taxon>
    </lineage>
</organism>
<evidence type="ECO:0000256" key="5">
    <source>
        <dbReference type="ARBA" id="ARBA00022679"/>
    </source>
</evidence>
<evidence type="ECO:0000256" key="2">
    <source>
        <dbReference type="ARBA" id="ARBA00004127"/>
    </source>
</evidence>
<dbReference type="PROSITE" id="PS50089">
    <property type="entry name" value="ZF_RING_2"/>
    <property type="match status" value="1"/>
</dbReference>
<feature type="domain" description="RING-type" evidence="17">
    <location>
        <begin position="736"/>
        <end position="779"/>
    </location>
</feature>
<evidence type="ECO:0000313" key="18">
    <source>
        <dbReference type="EMBL" id="BAM83507.1"/>
    </source>
</evidence>
<dbReference type="SMART" id="SM00744">
    <property type="entry name" value="RINGv"/>
    <property type="match status" value="1"/>
</dbReference>
<gene>
    <name evidence="18" type="ORF">CYME_CMT604C</name>
</gene>
<dbReference type="GO" id="GO:0012505">
    <property type="term" value="C:endomembrane system"/>
    <property type="evidence" value="ECO:0007669"/>
    <property type="project" value="UniProtKB-SubCell"/>
</dbReference>
<proteinExistence type="predicted"/>
<dbReference type="HOGENOM" id="CLU_357305_0_0_1"/>
<keyword evidence="7" id="KW-0479">Metal-binding</keyword>
<feature type="transmembrane region" description="Helical" evidence="16">
    <location>
        <begin position="493"/>
        <end position="512"/>
    </location>
</feature>
<feature type="transmembrane region" description="Helical" evidence="16">
    <location>
        <begin position="533"/>
        <end position="554"/>
    </location>
</feature>
<dbReference type="InterPro" id="IPR050731">
    <property type="entry name" value="HRD1_E3_ubiq-ligases"/>
</dbReference>
<feature type="compositionally biased region" description="Polar residues" evidence="15">
    <location>
        <begin position="1"/>
        <end position="10"/>
    </location>
</feature>
<dbReference type="Gramene" id="CMT604CT">
    <property type="protein sequence ID" value="CMT604CT"/>
    <property type="gene ID" value="CMT604C"/>
</dbReference>
<evidence type="ECO:0000256" key="6">
    <source>
        <dbReference type="ARBA" id="ARBA00022692"/>
    </source>
</evidence>
<evidence type="ECO:0000256" key="10">
    <source>
        <dbReference type="ARBA" id="ARBA00022786"/>
    </source>
</evidence>
<evidence type="ECO:0000256" key="12">
    <source>
        <dbReference type="ARBA" id="ARBA00022989"/>
    </source>
</evidence>
<reference evidence="18 19" key="2">
    <citation type="journal article" date="2007" name="BMC Biol.">
        <title>A 100%-complete sequence reveals unusually simple genomic features in the hot-spring red alga Cyanidioschyzon merolae.</title>
        <authorList>
            <person name="Nozaki H."/>
            <person name="Takano H."/>
            <person name="Misumi O."/>
            <person name="Terasawa K."/>
            <person name="Matsuzaki M."/>
            <person name="Maruyama S."/>
            <person name="Nishida K."/>
            <person name="Yagisawa F."/>
            <person name="Yoshida Y."/>
            <person name="Fujiwara T."/>
            <person name="Takio S."/>
            <person name="Tamura K."/>
            <person name="Chung S.J."/>
            <person name="Nakamura S."/>
            <person name="Kuroiwa H."/>
            <person name="Tanaka K."/>
            <person name="Sato N."/>
            <person name="Kuroiwa T."/>
        </authorList>
    </citation>
    <scope>NUCLEOTIDE SEQUENCE [LARGE SCALE GENOMIC DNA]</scope>
    <source>
        <strain evidence="18 19">10D</strain>
    </source>
</reference>
<dbReference type="AlphaFoldDB" id="M1VIQ7"/>
<dbReference type="GO" id="GO:0008270">
    <property type="term" value="F:zinc ion binding"/>
    <property type="evidence" value="ECO:0007669"/>
    <property type="project" value="UniProtKB-KW"/>
</dbReference>
<keyword evidence="5" id="KW-0808">Transferase</keyword>
<feature type="compositionally biased region" description="Basic residues" evidence="15">
    <location>
        <begin position="39"/>
        <end position="51"/>
    </location>
</feature>
<comment type="catalytic activity">
    <reaction evidence="1">
        <text>S-ubiquitinyl-[E2 ubiquitin-conjugating enzyme]-L-cysteine + [acceptor protein]-L-lysine = [E2 ubiquitin-conjugating enzyme]-L-cysteine + N(6)-ubiquitinyl-[acceptor protein]-L-lysine.</text>
        <dbReference type="EC" id="2.3.2.27"/>
    </reaction>
</comment>
<keyword evidence="13 16" id="KW-0472">Membrane</keyword>
<dbReference type="GeneID" id="16997843"/>
<keyword evidence="19" id="KW-1185">Reference proteome</keyword>
<evidence type="ECO:0000256" key="3">
    <source>
        <dbReference type="ARBA" id="ARBA00004906"/>
    </source>
</evidence>
<evidence type="ECO:0000256" key="7">
    <source>
        <dbReference type="ARBA" id="ARBA00022723"/>
    </source>
</evidence>
<protein>
    <recommendedName>
        <fullName evidence="4">RING-type E3 ubiquitin transferase</fullName>
        <ecNumber evidence="4">2.3.2.27</ecNumber>
    </recommendedName>
</protein>
<name>M1VIQ7_CYAM1</name>
<sequence>MILESRTASFDATPEIVAHPRSRKPTTRELARLGGSVRAARRPTSRMPRVRRPQERNRPEMLQQPAHGSVRKRLLSLALVPLMVIVLFMVQARMTAALPVKSPNPVWHKQTFASRPSGHIALESTHLSRWSIQRQLAVVTGVSAQSAQNRGASRKVPREIYGTITGKWMLPTTVSQSGANEPSAPSGNASLVVENTKHTITVPRRDVYQLGLHESSGFASLSLIQRLAPKLLDDSNSGTRGGQDAGASPRAAIDVVLGDILLRDGRYRSKGDVWMNVLGLYSFPDGTLLLAGDTRVRPRGAIKQLYEAYLDLPQMKDERTPLDLATFERTIVEALQSPASEAAGGPRVSENGTLETLSRTKDALRSREACNSESVSLDAARLRLNAANTRAAVLTNRERTKSANESAQSQWYNPAILCPIRAVLHVDKYSNEHNGRNHEQRPLNSAGLAEAVLPQLSMIGDLDTSDACRGRARFQLRLSTANTMRILSAAQKYSLVSILFAIMQIAVILKQMESTNTQASAAKISMLSVGMQAIMDAYMCLMHLVFGVVVQALFNAFATASFFYFVIFSVFEMRYLLMIWKARNWRVNNTGWDTVRRELSLLYSRFYAALLIGVLAIYHMQNHLNIIIFGMYSYWLPQILRTAYLDARRSFLLPYALLSSSARLLAPLYFLGCPSNFLHLRPRPRLCIGLVCWSLLQIVWMESQARWGGRWFIPRRLRPQKYEYSRPFAVHSQGDCVICMQSLEDEETSAVMVTPCDHAFHSECLLKWMEIKLECPTCRRALPMP</sequence>
<dbReference type="GO" id="GO:0061630">
    <property type="term" value="F:ubiquitin protein ligase activity"/>
    <property type="evidence" value="ECO:0007669"/>
    <property type="project" value="UniProtKB-EC"/>
</dbReference>
<dbReference type="GO" id="GO:0043161">
    <property type="term" value="P:proteasome-mediated ubiquitin-dependent protein catabolic process"/>
    <property type="evidence" value="ECO:0007669"/>
    <property type="project" value="TreeGrafter"/>
</dbReference>
<keyword evidence="6 16" id="KW-0812">Transmembrane</keyword>
<dbReference type="InterPro" id="IPR021319">
    <property type="entry name" value="DUF2921"/>
</dbReference>
<dbReference type="Pfam" id="PF11145">
    <property type="entry name" value="DUF2921"/>
    <property type="match status" value="1"/>
</dbReference>
<dbReference type="PANTHER" id="PTHR22763:SF162">
    <property type="entry name" value="TRANSMEMBRANE E3 UBIQUITIN-PROTEIN LIGASE 1"/>
    <property type="match status" value="1"/>
</dbReference>
<evidence type="ECO:0000256" key="1">
    <source>
        <dbReference type="ARBA" id="ARBA00000900"/>
    </source>
</evidence>
<accession>M1VIQ7</accession>